<keyword evidence="3" id="KW-1185">Reference proteome</keyword>
<dbReference type="Pfam" id="PF10020">
    <property type="entry name" value="DUF2262"/>
    <property type="match status" value="1"/>
</dbReference>
<organism evidence="2 3">
    <name type="scientific">Mucilaginibacter rigui</name>
    <dbReference type="NCBI Taxonomy" id="534635"/>
    <lineage>
        <taxon>Bacteria</taxon>
        <taxon>Pseudomonadati</taxon>
        <taxon>Bacteroidota</taxon>
        <taxon>Sphingobacteriia</taxon>
        <taxon>Sphingobacteriales</taxon>
        <taxon>Sphingobacteriaceae</taxon>
        <taxon>Mucilaginibacter</taxon>
    </lineage>
</organism>
<protein>
    <submittedName>
        <fullName evidence="2">DUF2262 domain-containing protein</fullName>
    </submittedName>
</protein>
<accession>A0ABR7X424</accession>
<evidence type="ECO:0000313" key="3">
    <source>
        <dbReference type="Proteomes" id="UP000618754"/>
    </source>
</evidence>
<dbReference type="InterPro" id="IPR019260">
    <property type="entry name" value="DUF2262"/>
</dbReference>
<feature type="domain" description="DUF2262" evidence="1">
    <location>
        <begin position="2"/>
        <end position="128"/>
    </location>
</feature>
<dbReference type="RefSeq" id="WP_191175204.1">
    <property type="nucleotide sequence ID" value="NZ_JACWMW010000002.1"/>
</dbReference>
<comment type="caution">
    <text evidence="2">The sequence shown here is derived from an EMBL/GenBank/DDBJ whole genome shotgun (WGS) entry which is preliminary data.</text>
</comment>
<evidence type="ECO:0000259" key="1">
    <source>
        <dbReference type="Pfam" id="PF10020"/>
    </source>
</evidence>
<evidence type="ECO:0000313" key="2">
    <source>
        <dbReference type="EMBL" id="MBD1385323.1"/>
    </source>
</evidence>
<gene>
    <name evidence="2" type="ORF">IDJ75_08540</name>
</gene>
<proteinExistence type="predicted"/>
<name>A0ABR7X424_9SPHI</name>
<dbReference type="Proteomes" id="UP000618754">
    <property type="component" value="Unassembled WGS sequence"/>
</dbReference>
<reference evidence="2 3" key="1">
    <citation type="submission" date="2020-09" db="EMBL/GenBank/DDBJ databases">
        <title>Novel species of Mucilaginibacter isolated from a glacier on the Tibetan Plateau.</title>
        <authorList>
            <person name="Liu Q."/>
            <person name="Xin Y.-H."/>
        </authorList>
    </citation>
    <scope>NUCLEOTIDE SEQUENCE [LARGE SCALE GENOMIC DNA]</scope>
    <source>
        <strain evidence="2 3">CGMCC 1.13878</strain>
    </source>
</reference>
<dbReference type="EMBL" id="JACWMW010000002">
    <property type="protein sequence ID" value="MBD1385323.1"/>
    <property type="molecule type" value="Genomic_DNA"/>
</dbReference>
<sequence length="134" mass="15150">MNLNFNAETSNFTGTLTYNHGQYEITLVDFDTDDLEKAAHLATQINNWLNSNLNQVKQFAANALIEDKNSEWLEENEAPVSEEAFMQTIEFKGVLAFSEGSFEIYFNDNDLFWGHTIIVDVDQDFNLSGVNIGG</sequence>